<keyword evidence="2" id="KW-1185">Reference proteome</keyword>
<organism evidence="1 2">
    <name type="scientific">Auriscalpium vulgare</name>
    <dbReference type="NCBI Taxonomy" id="40419"/>
    <lineage>
        <taxon>Eukaryota</taxon>
        <taxon>Fungi</taxon>
        <taxon>Dikarya</taxon>
        <taxon>Basidiomycota</taxon>
        <taxon>Agaricomycotina</taxon>
        <taxon>Agaricomycetes</taxon>
        <taxon>Russulales</taxon>
        <taxon>Auriscalpiaceae</taxon>
        <taxon>Auriscalpium</taxon>
    </lineage>
</organism>
<reference evidence="1" key="2">
    <citation type="journal article" date="2022" name="New Phytol.">
        <title>Evolutionary transition to the ectomycorrhizal habit in the genomes of a hyperdiverse lineage of mushroom-forming fungi.</title>
        <authorList>
            <person name="Looney B."/>
            <person name="Miyauchi S."/>
            <person name="Morin E."/>
            <person name="Drula E."/>
            <person name="Courty P.E."/>
            <person name="Kohler A."/>
            <person name="Kuo A."/>
            <person name="LaButti K."/>
            <person name="Pangilinan J."/>
            <person name="Lipzen A."/>
            <person name="Riley R."/>
            <person name="Andreopoulos W."/>
            <person name="He G."/>
            <person name="Johnson J."/>
            <person name="Nolan M."/>
            <person name="Tritt A."/>
            <person name="Barry K.W."/>
            <person name="Grigoriev I.V."/>
            <person name="Nagy L.G."/>
            <person name="Hibbett D."/>
            <person name="Henrissat B."/>
            <person name="Matheny P.B."/>
            <person name="Labbe J."/>
            <person name="Martin F.M."/>
        </authorList>
    </citation>
    <scope>NUCLEOTIDE SEQUENCE</scope>
    <source>
        <strain evidence="1">FP105234-sp</strain>
    </source>
</reference>
<dbReference type="Proteomes" id="UP000814033">
    <property type="component" value="Unassembled WGS sequence"/>
</dbReference>
<evidence type="ECO:0000313" key="1">
    <source>
        <dbReference type="EMBL" id="KAI0040309.1"/>
    </source>
</evidence>
<dbReference type="EMBL" id="MU276208">
    <property type="protein sequence ID" value="KAI0040309.1"/>
    <property type="molecule type" value="Genomic_DNA"/>
</dbReference>
<gene>
    <name evidence="1" type="ORF">FA95DRAFT_1566521</name>
</gene>
<reference evidence="1" key="1">
    <citation type="submission" date="2021-02" db="EMBL/GenBank/DDBJ databases">
        <authorList>
            <consortium name="DOE Joint Genome Institute"/>
            <person name="Ahrendt S."/>
            <person name="Looney B.P."/>
            <person name="Miyauchi S."/>
            <person name="Morin E."/>
            <person name="Drula E."/>
            <person name="Courty P.E."/>
            <person name="Chicoki N."/>
            <person name="Fauchery L."/>
            <person name="Kohler A."/>
            <person name="Kuo A."/>
            <person name="Labutti K."/>
            <person name="Pangilinan J."/>
            <person name="Lipzen A."/>
            <person name="Riley R."/>
            <person name="Andreopoulos W."/>
            <person name="He G."/>
            <person name="Johnson J."/>
            <person name="Barry K.W."/>
            <person name="Grigoriev I.V."/>
            <person name="Nagy L."/>
            <person name="Hibbett D."/>
            <person name="Henrissat B."/>
            <person name="Matheny P.B."/>
            <person name="Labbe J."/>
            <person name="Martin F."/>
        </authorList>
    </citation>
    <scope>NUCLEOTIDE SEQUENCE</scope>
    <source>
        <strain evidence="1">FP105234-sp</strain>
    </source>
</reference>
<proteinExistence type="predicted"/>
<evidence type="ECO:0000313" key="2">
    <source>
        <dbReference type="Proteomes" id="UP000814033"/>
    </source>
</evidence>
<name>A0ACB8R874_9AGAM</name>
<accession>A0ACB8R874</accession>
<protein>
    <submittedName>
        <fullName evidence="1">Uncharacterized protein</fullName>
    </submittedName>
</protein>
<comment type="caution">
    <text evidence="1">The sequence shown here is derived from an EMBL/GenBank/DDBJ whole genome shotgun (WGS) entry which is preliminary data.</text>
</comment>
<sequence length="294" mass="33043">MDTPHIPKLDRNKPLSRTSWLLPEHGAFVVFTLDPAATLEALKDPVAVEEAKALHSKKYVGYVTQALDLPIASRRYHRCSCFILSRGLPKPSPSTYLEETMCVPIVPATLSTGRPAVTAIPPLPWDDLYIHYSSCFTFRLKTCGDINHSNSPMLSLGDLIGVKMHFLQDSKRQYELMEASGDLDESDEETDDCDSQDHSTNSVSGSVDEIPEELLWAWQDKEDPRDQFIPVASFDLDISTVTEFSGAPELFDEIAVIDKIRAESEQRTKAPLQLIDEEWERRGQPSEVTFTAMR</sequence>